<dbReference type="OrthoDB" id="10433047at2759"/>
<gene>
    <name evidence="2" type="ORF">PHYBLDRAFT_174590</name>
</gene>
<dbReference type="InterPro" id="IPR001810">
    <property type="entry name" value="F-box_dom"/>
</dbReference>
<dbReference type="CDD" id="cd09917">
    <property type="entry name" value="F-box_SF"/>
    <property type="match status" value="1"/>
</dbReference>
<evidence type="ECO:0000259" key="1">
    <source>
        <dbReference type="Pfam" id="PF12937"/>
    </source>
</evidence>
<evidence type="ECO:0000313" key="3">
    <source>
        <dbReference type="Proteomes" id="UP000077315"/>
    </source>
</evidence>
<keyword evidence="3" id="KW-1185">Reference proteome</keyword>
<name>A0A162N9W2_PHYB8</name>
<dbReference type="AlphaFoldDB" id="A0A162N9W2"/>
<dbReference type="Proteomes" id="UP000077315">
    <property type="component" value="Unassembled WGS sequence"/>
</dbReference>
<feature type="domain" description="F-box" evidence="1">
    <location>
        <begin position="6"/>
        <end position="46"/>
    </location>
</feature>
<reference evidence="3" key="1">
    <citation type="submission" date="2015-06" db="EMBL/GenBank/DDBJ databases">
        <title>Expansion of signal transduction pathways in fungi by whole-genome duplication.</title>
        <authorList>
            <consortium name="DOE Joint Genome Institute"/>
            <person name="Corrochano L.M."/>
            <person name="Kuo A."/>
            <person name="Marcet-Houben M."/>
            <person name="Polaino S."/>
            <person name="Salamov A."/>
            <person name="Villalobos J.M."/>
            <person name="Alvarez M.I."/>
            <person name="Avalos J."/>
            <person name="Benito E.P."/>
            <person name="Benoit I."/>
            <person name="Burger G."/>
            <person name="Camino L.P."/>
            <person name="Canovas D."/>
            <person name="Cerda-Olmedo E."/>
            <person name="Cheng J.-F."/>
            <person name="Dominguez A."/>
            <person name="Elias M."/>
            <person name="Eslava A.P."/>
            <person name="Glaser F."/>
            <person name="Grimwood J."/>
            <person name="Gutierrez G."/>
            <person name="Heitman J."/>
            <person name="Henrissat B."/>
            <person name="Iturriaga E.A."/>
            <person name="Lang B.F."/>
            <person name="Lavin J.L."/>
            <person name="Lee S."/>
            <person name="Li W."/>
            <person name="Lindquist E."/>
            <person name="Lopez-Garcia S."/>
            <person name="Luque E.M."/>
            <person name="Marcos A.T."/>
            <person name="Martin J."/>
            <person name="McCluskey K."/>
            <person name="Medina H.R."/>
            <person name="Miralles-Duran A."/>
            <person name="Miyazaki A."/>
            <person name="Munoz-Torres E."/>
            <person name="Oguiza J.A."/>
            <person name="Ohm R."/>
            <person name="Olmedo M."/>
            <person name="Orejas M."/>
            <person name="Ortiz-Castellanos L."/>
            <person name="Pisabarro A.G."/>
            <person name="Rodriguez-Romero J."/>
            <person name="Ruiz-Herrera J."/>
            <person name="Ruiz-Vazquez R."/>
            <person name="Sanz C."/>
            <person name="Schackwitz W."/>
            <person name="Schmutz J."/>
            <person name="Shahriari M."/>
            <person name="Shelest E."/>
            <person name="Silva-Franco F."/>
            <person name="Soanes D."/>
            <person name="Syed K."/>
            <person name="Tagua V.G."/>
            <person name="Talbot N.J."/>
            <person name="Thon M."/>
            <person name="De vries R.P."/>
            <person name="Wiebenga A."/>
            <person name="Yadav J.S."/>
            <person name="Braun E.L."/>
            <person name="Baker S."/>
            <person name="Garre V."/>
            <person name="Horwitz B."/>
            <person name="Torres-Martinez S."/>
            <person name="Idnurm A."/>
            <person name="Herrera-Estrella A."/>
            <person name="Gabaldon T."/>
            <person name="Grigoriev I.V."/>
        </authorList>
    </citation>
    <scope>NUCLEOTIDE SEQUENCE [LARGE SCALE GENOMIC DNA]</scope>
    <source>
        <strain evidence="3">NRRL 1555(-)</strain>
    </source>
</reference>
<dbReference type="SUPFAM" id="SSF81383">
    <property type="entry name" value="F-box domain"/>
    <property type="match status" value="1"/>
</dbReference>
<organism evidence="2 3">
    <name type="scientific">Phycomyces blakesleeanus (strain ATCC 8743b / DSM 1359 / FGSC 10004 / NBRC 33097 / NRRL 1555)</name>
    <dbReference type="NCBI Taxonomy" id="763407"/>
    <lineage>
        <taxon>Eukaryota</taxon>
        <taxon>Fungi</taxon>
        <taxon>Fungi incertae sedis</taxon>
        <taxon>Mucoromycota</taxon>
        <taxon>Mucoromycotina</taxon>
        <taxon>Mucoromycetes</taxon>
        <taxon>Mucorales</taxon>
        <taxon>Phycomycetaceae</taxon>
        <taxon>Phycomyces</taxon>
    </lineage>
</organism>
<dbReference type="VEuPathDB" id="FungiDB:PHYBLDRAFT_174590"/>
<sequence>MTHEFPAELFFIIASHLTRSDYINCSKVCKSWRKPFYQLIWQTVVINHRRKAIYTQKVSNGINGLMYIKDTIPIYEVIEMSSIMLPNYRTNGAFTRKLKLGPLILASNAEITEIQKYFVNVNILFLYPLSVSPSVFMKKVYWTAWRNLSYLNTDIPYIYGTRKAQTILNIAFCIPTLNVLVIRNIDYETSDYFSVDDLEKLHHLLPNLTALRIKFSIAPVTVEEFERIACPSPAKMMVELDICYELTDFSLLYYCALKYPKLEIFSYKALSFRIRPLPTLFENIEGPFERPVRDLMNISVQYQGHILNKLRRLPPFFQNLKSIVLKDRPTSQWQSHMIWEFIMKFHVRITKAEYRVKGLRFKTSRGNPSMPMEMCLNACSDSVQRLCLTCCFIPYGPSIQIRRFDHFPCLVSLIIKLNYRVEIEVDYILHGCPVLELLLVDGDVLIISTENYNNIEHNLEEQKDISLLNERIYPRSHGLKHLLLGRLSIMAYILYYISCTCRNLETLEFHWVMIYGLMSQTKELEINMPYTSLKKLVIDYVNFERMHKGYRKQSYSSPHKINYFMIDTIDNRGPDSNGKKQRYERQKPVSVTGFNSSSWIYRPVFFETYPSGGRMWKVCLFYVLIESINFPQETANTRADDARPSLEIRHTIGFSENNHTNTLLSDKRYRQYCASFLFKVVEEYCVNMPVSE</sequence>
<proteinExistence type="predicted"/>
<dbReference type="InParanoid" id="A0A162N9W2"/>
<protein>
    <recommendedName>
        <fullName evidence="1">F-box domain-containing protein</fullName>
    </recommendedName>
</protein>
<accession>A0A162N9W2</accession>
<dbReference type="GeneID" id="28998194"/>
<dbReference type="EMBL" id="KV441025">
    <property type="protein sequence ID" value="OAD67204.1"/>
    <property type="molecule type" value="Genomic_DNA"/>
</dbReference>
<dbReference type="RefSeq" id="XP_018285244.1">
    <property type="nucleotide sequence ID" value="XM_018437288.1"/>
</dbReference>
<dbReference type="Gene3D" id="1.20.1280.50">
    <property type="match status" value="1"/>
</dbReference>
<dbReference type="Pfam" id="PF12937">
    <property type="entry name" value="F-box-like"/>
    <property type="match status" value="1"/>
</dbReference>
<dbReference type="InterPro" id="IPR036047">
    <property type="entry name" value="F-box-like_dom_sf"/>
</dbReference>
<evidence type="ECO:0000313" key="2">
    <source>
        <dbReference type="EMBL" id="OAD67204.1"/>
    </source>
</evidence>